<feature type="non-terminal residue" evidence="1">
    <location>
        <position position="1"/>
    </location>
</feature>
<protein>
    <submittedName>
        <fullName evidence="1">14937_t:CDS:1</fullName>
    </submittedName>
</protein>
<reference evidence="1" key="1">
    <citation type="submission" date="2021-06" db="EMBL/GenBank/DDBJ databases">
        <authorList>
            <person name="Kallberg Y."/>
            <person name="Tangrot J."/>
            <person name="Rosling A."/>
        </authorList>
    </citation>
    <scope>NUCLEOTIDE SEQUENCE</scope>
    <source>
        <strain evidence="1">IL203A</strain>
    </source>
</reference>
<proteinExistence type="predicted"/>
<evidence type="ECO:0000313" key="1">
    <source>
        <dbReference type="EMBL" id="CAG8654825.1"/>
    </source>
</evidence>
<gene>
    <name evidence="1" type="ORF">DHETER_LOCUS9471</name>
</gene>
<dbReference type="EMBL" id="CAJVPU010016692">
    <property type="protein sequence ID" value="CAG8654825.1"/>
    <property type="molecule type" value="Genomic_DNA"/>
</dbReference>
<comment type="caution">
    <text evidence="1">The sequence shown here is derived from an EMBL/GenBank/DDBJ whole genome shotgun (WGS) entry which is preliminary data.</text>
</comment>
<organism evidence="1 2">
    <name type="scientific">Dentiscutata heterogama</name>
    <dbReference type="NCBI Taxonomy" id="1316150"/>
    <lineage>
        <taxon>Eukaryota</taxon>
        <taxon>Fungi</taxon>
        <taxon>Fungi incertae sedis</taxon>
        <taxon>Mucoromycota</taxon>
        <taxon>Glomeromycotina</taxon>
        <taxon>Glomeromycetes</taxon>
        <taxon>Diversisporales</taxon>
        <taxon>Gigasporaceae</taxon>
        <taxon>Dentiscutata</taxon>
    </lineage>
</organism>
<keyword evidence="2" id="KW-1185">Reference proteome</keyword>
<name>A0ACA9NJZ8_9GLOM</name>
<accession>A0ACA9NJZ8</accession>
<evidence type="ECO:0000313" key="2">
    <source>
        <dbReference type="Proteomes" id="UP000789702"/>
    </source>
</evidence>
<sequence length="49" mass="5736">AFSYALFPMKTFRIRSKIVIHRCRERGSMAKLLERPFENSINCTFPSQG</sequence>
<dbReference type="Proteomes" id="UP000789702">
    <property type="component" value="Unassembled WGS sequence"/>
</dbReference>